<evidence type="ECO:0000313" key="3">
    <source>
        <dbReference type="WBParaSite" id="NBR_0000526901-mRNA-1"/>
    </source>
</evidence>
<name>A0A0N4XRW7_NIPBR</name>
<dbReference type="EMBL" id="UYSL01012184">
    <property type="protein sequence ID" value="VDL68859.1"/>
    <property type="molecule type" value="Genomic_DNA"/>
</dbReference>
<sequence>MLNIFLQEFTGTTGKRSKAERVEHKHTNPGNDTRKVVQIAQNGEAKRREQALACRLSLETEIPIDDYDLISFCMGCTFGRFLYRVLFGAVFLIV</sequence>
<dbReference type="InterPro" id="IPR018792">
    <property type="entry name" value="NUPR1-like"/>
</dbReference>
<gene>
    <name evidence="1" type="ORF">NBR_LOCUS5270</name>
</gene>
<protein>
    <submittedName>
        <fullName evidence="1 3">Uncharacterized protein</fullName>
    </submittedName>
</protein>
<evidence type="ECO:0000313" key="2">
    <source>
        <dbReference type="Proteomes" id="UP000271162"/>
    </source>
</evidence>
<dbReference type="STRING" id="27835.A0A0N4XRW7"/>
<keyword evidence="2" id="KW-1185">Reference proteome</keyword>
<dbReference type="Pfam" id="PF10195">
    <property type="entry name" value="Phospho_p8"/>
    <property type="match status" value="1"/>
</dbReference>
<reference evidence="3" key="1">
    <citation type="submission" date="2017-02" db="UniProtKB">
        <authorList>
            <consortium name="WormBaseParasite"/>
        </authorList>
    </citation>
    <scope>IDENTIFICATION</scope>
</reference>
<organism evidence="3">
    <name type="scientific">Nippostrongylus brasiliensis</name>
    <name type="common">Rat hookworm</name>
    <dbReference type="NCBI Taxonomy" id="27835"/>
    <lineage>
        <taxon>Eukaryota</taxon>
        <taxon>Metazoa</taxon>
        <taxon>Ecdysozoa</taxon>
        <taxon>Nematoda</taxon>
        <taxon>Chromadorea</taxon>
        <taxon>Rhabditida</taxon>
        <taxon>Rhabditina</taxon>
        <taxon>Rhabditomorpha</taxon>
        <taxon>Strongyloidea</taxon>
        <taxon>Heligmosomidae</taxon>
        <taxon>Nippostrongylus</taxon>
    </lineage>
</organism>
<dbReference type="AlphaFoldDB" id="A0A0N4XRW7"/>
<reference evidence="1 2" key="2">
    <citation type="submission" date="2018-11" db="EMBL/GenBank/DDBJ databases">
        <authorList>
            <consortium name="Pathogen Informatics"/>
        </authorList>
    </citation>
    <scope>NUCLEOTIDE SEQUENCE [LARGE SCALE GENOMIC DNA]</scope>
</reference>
<dbReference type="WBParaSite" id="NBR_0000526901-mRNA-1">
    <property type="protein sequence ID" value="NBR_0000526901-mRNA-1"/>
    <property type="gene ID" value="NBR_0000526901"/>
</dbReference>
<evidence type="ECO:0000313" key="1">
    <source>
        <dbReference type="EMBL" id="VDL68859.1"/>
    </source>
</evidence>
<proteinExistence type="predicted"/>
<accession>A0A0N4XRW7</accession>
<dbReference type="Proteomes" id="UP000271162">
    <property type="component" value="Unassembled WGS sequence"/>
</dbReference>